<dbReference type="InterPro" id="IPR052902">
    <property type="entry name" value="ABC-2_transporter"/>
</dbReference>
<comment type="subcellular location">
    <subcellularLocation>
        <location evidence="1">Membrane</location>
        <topology evidence="1">Multi-pass membrane protein</topology>
    </subcellularLocation>
</comment>
<feature type="transmembrane region" description="Helical" evidence="5">
    <location>
        <begin position="141"/>
        <end position="164"/>
    </location>
</feature>
<gene>
    <name evidence="7" type="ORF">CXB45_10535</name>
</gene>
<dbReference type="PANTHER" id="PTHR43027">
    <property type="entry name" value="DOXORUBICIN RESISTANCE ABC TRANSPORTER PERMEASE PROTEIN DRRC-RELATED"/>
    <property type="match status" value="1"/>
</dbReference>
<evidence type="ECO:0000256" key="3">
    <source>
        <dbReference type="ARBA" id="ARBA00022989"/>
    </source>
</evidence>
<dbReference type="Proteomes" id="UP000233249">
    <property type="component" value="Unassembled WGS sequence"/>
</dbReference>
<evidence type="ECO:0000259" key="6">
    <source>
        <dbReference type="Pfam" id="PF12698"/>
    </source>
</evidence>
<reference evidence="7 8" key="1">
    <citation type="submission" date="2017-12" db="EMBL/GenBank/DDBJ databases">
        <title>Corynebacterium mastitidis 16-1433 Genome.</title>
        <authorList>
            <person name="Gulvik C.A."/>
        </authorList>
    </citation>
    <scope>NUCLEOTIDE SEQUENCE [LARGE SCALE GENOMIC DNA]</scope>
    <source>
        <strain evidence="7 8">16-1433</strain>
    </source>
</reference>
<accession>A0A2N0X4Z7</accession>
<dbReference type="InterPro" id="IPR013525">
    <property type="entry name" value="ABC2_TM"/>
</dbReference>
<protein>
    <submittedName>
        <fullName evidence="7">ABC transporter permease</fullName>
    </submittedName>
</protein>
<dbReference type="GO" id="GO:0140359">
    <property type="term" value="F:ABC-type transporter activity"/>
    <property type="evidence" value="ECO:0007669"/>
    <property type="project" value="InterPro"/>
</dbReference>
<keyword evidence="3 5" id="KW-1133">Transmembrane helix</keyword>
<feature type="transmembrane region" description="Helical" evidence="5">
    <location>
        <begin position="64"/>
        <end position="85"/>
    </location>
</feature>
<dbReference type="GO" id="GO:0016020">
    <property type="term" value="C:membrane"/>
    <property type="evidence" value="ECO:0007669"/>
    <property type="project" value="UniProtKB-SubCell"/>
</dbReference>
<keyword evidence="4 5" id="KW-0472">Membrane</keyword>
<feature type="transmembrane region" description="Helical" evidence="5">
    <location>
        <begin position="106"/>
        <end position="129"/>
    </location>
</feature>
<evidence type="ECO:0000256" key="5">
    <source>
        <dbReference type="SAM" id="Phobius"/>
    </source>
</evidence>
<feature type="transmembrane region" description="Helical" evidence="5">
    <location>
        <begin position="34"/>
        <end position="52"/>
    </location>
</feature>
<dbReference type="Pfam" id="PF12698">
    <property type="entry name" value="ABC2_membrane_3"/>
    <property type="match status" value="1"/>
</dbReference>
<evidence type="ECO:0000256" key="2">
    <source>
        <dbReference type="ARBA" id="ARBA00022692"/>
    </source>
</evidence>
<dbReference type="AlphaFoldDB" id="A0A2N0X4Z7"/>
<name>A0A2N0X4Z7_9CORY</name>
<organism evidence="7 8">
    <name type="scientific">Corynebacterium mastitidis</name>
    <dbReference type="NCBI Taxonomy" id="161890"/>
    <lineage>
        <taxon>Bacteria</taxon>
        <taxon>Bacillati</taxon>
        <taxon>Actinomycetota</taxon>
        <taxon>Actinomycetes</taxon>
        <taxon>Mycobacteriales</taxon>
        <taxon>Corynebacteriaceae</taxon>
        <taxon>Corynebacterium</taxon>
    </lineage>
</organism>
<feature type="domain" description="ABC-2 type transporter transmembrane" evidence="6">
    <location>
        <begin position="63"/>
        <end position="245"/>
    </location>
</feature>
<dbReference type="RefSeq" id="WP_101174381.1">
    <property type="nucleotide sequence ID" value="NZ_JAKRKB010000017.1"/>
</dbReference>
<dbReference type="PANTHER" id="PTHR43027:SF2">
    <property type="entry name" value="TRANSPORT PERMEASE PROTEIN"/>
    <property type="match status" value="1"/>
</dbReference>
<keyword evidence="2 5" id="KW-0812">Transmembrane</keyword>
<evidence type="ECO:0000256" key="4">
    <source>
        <dbReference type="ARBA" id="ARBA00023136"/>
    </source>
</evidence>
<dbReference type="STRING" id="1121365.GCA_000375365_00548"/>
<dbReference type="EMBL" id="PJAF01000045">
    <property type="protein sequence ID" value="PKF67765.1"/>
    <property type="molecule type" value="Genomic_DNA"/>
</dbReference>
<evidence type="ECO:0000313" key="8">
    <source>
        <dbReference type="Proteomes" id="UP000233249"/>
    </source>
</evidence>
<evidence type="ECO:0000313" key="7">
    <source>
        <dbReference type="EMBL" id="PKF67765.1"/>
    </source>
</evidence>
<dbReference type="OrthoDB" id="3214063at2"/>
<evidence type="ECO:0000256" key="1">
    <source>
        <dbReference type="ARBA" id="ARBA00004141"/>
    </source>
</evidence>
<feature type="transmembrane region" description="Helical" evidence="5">
    <location>
        <begin position="176"/>
        <end position="193"/>
    </location>
</feature>
<sequence length="255" mass="27618">MTTATPRAPRSTAPSHLASLGLAEGRQLLRNRTLMFMAALPIAFVVLIYRAFSGNKADLAAMSVDYLVQFSLLFCAYYPLLSMLTTRRDEKVLKRLRAGECSDAEILAAPALPTACLCAVPVLLGAVLLMLLSGGAPRQPVLVLLAVALGIALCWGLALLTSVFTRNAEAAQMTSMPVAFMIMFSAATTRASFPEGLSDRMQYTPFAAVADLVHGGWLGEYSSPSEWARPLLILVAWTIGCCWAGVTRMRWDERQ</sequence>
<feature type="transmembrane region" description="Helical" evidence="5">
    <location>
        <begin position="227"/>
        <end position="246"/>
    </location>
</feature>
<comment type="caution">
    <text evidence="7">The sequence shown here is derived from an EMBL/GenBank/DDBJ whole genome shotgun (WGS) entry which is preliminary data.</text>
</comment>
<proteinExistence type="predicted"/>